<evidence type="ECO:0008006" key="3">
    <source>
        <dbReference type="Google" id="ProtNLM"/>
    </source>
</evidence>
<dbReference type="EMBL" id="PJRP01000001">
    <property type="protein sequence ID" value="PLQ01927.1"/>
    <property type="molecule type" value="Genomic_DNA"/>
</dbReference>
<evidence type="ECO:0000313" key="1">
    <source>
        <dbReference type="EMBL" id="PLQ01927.1"/>
    </source>
</evidence>
<comment type="caution">
    <text evidence="1">The sequence shown here is derived from an EMBL/GenBank/DDBJ whole genome shotgun (WGS) entry which is preliminary data.</text>
</comment>
<name>A0A2N5CIB0_9BURK</name>
<gene>
    <name evidence="1" type="ORF">CYJ10_01055</name>
</gene>
<dbReference type="OrthoDB" id="8686772at2"/>
<evidence type="ECO:0000313" key="2">
    <source>
        <dbReference type="Proteomes" id="UP000234341"/>
    </source>
</evidence>
<protein>
    <recommendedName>
        <fullName evidence="3">Type IV secretion protein Rhs</fullName>
    </recommendedName>
</protein>
<proteinExistence type="predicted"/>
<dbReference type="Proteomes" id="UP000234341">
    <property type="component" value="Unassembled WGS sequence"/>
</dbReference>
<accession>A0A2N5CIB0</accession>
<organism evidence="1 2">
    <name type="scientific">Cupriavidus pauculus</name>
    <dbReference type="NCBI Taxonomy" id="82633"/>
    <lineage>
        <taxon>Bacteria</taxon>
        <taxon>Pseudomonadati</taxon>
        <taxon>Pseudomonadota</taxon>
        <taxon>Betaproteobacteria</taxon>
        <taxon>Burkholderiales</taxon>
        <taxon>Burkholderiaceae</taxon>
        <taxon>Cupriavidus</taxon>
    </lineage>
</organism>
<reference evidence="1 2" key="1">
    <citation type="submission" date="2017-12" db="EMBL/GenBank/DDBJ databases">
        <title>Genome sequence of the active heterotrophic nitrifier-denitrifier, Cupriavidus pauculus UM1.</title>
        <authorList>
            <person name="Putonti C."/>
            <person name="Castignetti D."/>
        </authorList>
    </citation>
    <scope>NUCLEOTIDE SEQUENCE [LARGE SCALE GENOMIC DNA]</scope>
    <source>
        <strain evidence="1 2">UM1</strain>
    </source>
</reference>
<sequence>MSGSPPPGARTGRPLTPGEQSLARSVFGDTVDYAAVRIHHRDFVFWQGANYIITPNGQIYLGRKLRGLTDFSAAGLAMQGLFIHEMAHVWQHQQGINVLVRGGLEQLQHFCGFNQYRYRLEPGKALGRYKLEQQGEILRHYFLAHRGQPTPYSPAQYLAALGSQGPTIV</sequence>
<dbReference type="AlphaFoldDB" id="A0A2N5CIB0"/>